<dbReference type="PANTHER" id="PTHR47933:SF11">
    <property type="entry name" value="PENTATRICOPEPTIDE REPEAT-CONTAINING PROTEIN 2"/>
    <property type="match status" value="1"/>
</dbReference>
<evidence type="ECO:0008006" key="5">
    <source>
        <dbReference type="Google" id="ProtNLM"/>
    </source>
</evidence>
<dbReference type="Pfam" id="PF01535">
    <property type="entry name" value="PPR"/>
    <property type="match status" value="1"/>
</dbReference>
<dbReference type="Pfam" id="PF13041">
    <property type="entry name" value="PPR_2"/>
    <property type="match status" value="1"/>
</dbReference>
<proteinExistence type="predicted"/>
<feature type="repeat" description="PPR" evidence="2">
    <location>
        <begin position="535"/>
        <end position="569"/>
    </location>
</feature>
<dbReference type="Proteomes" id="UP000799441">
    <property type="component" value="Unassembled WGS sequence"/>
</dbReference>
<gene>
    <name evidence="3" type="ORF">K431DRAFT_288682</name>
</gene>
<organism evidence="3 4">
    <name type="scientific">Polychaeton citri CBS 116435</name>
    <dbReference type="NCBI Taxonomy" id="1314669"/>
    <lineage>
        <taxon>Eukaryota</taxon>
        <taxon>Fungi</taxon>
        <taxon>Dikarya</taxon>
        <taxon>Ascomycota</taxon>
        <taxon>Pezizomycotina</taxon>
        <taxon>Dothideomycetes</taxon>
        <taxon>Dothideomycetidae</taxon>
        <taxon>Capnodiales</taxon>
        <taxon>Capnodiaceae</taxon>
        <taxon>Polychaeton</taxon>
    </lineage>
</organism>
<reference evidence="3" key="1">
    <citation type="journal article" date="2020" name="Stud. Mycol.">
        <title>101 Dothideomycetes genomes: a test case for predicting lifestyles and emergence of pathogens.</title>
        <authorList>
            <person name="Haridas S."/>
            <person name="Albert R."/>
            <person name="Binder M."/>
            <person name="Bloem J."/>
            <person name="Labutti K."/>
            <person name="Salamov A."/>
            <person name="Andreopoulos B."/>
            <person name="Baker S."/>
            <person name="Barry K."/>
            <person name="Bills G."/>
            <person name="Bluhm B."/>
            <person name="Cannon C."/>
            <person name="Castanera R."/>
            <person name="Culley D."/>
            <person name="Daum C."/>
            <person name="Ezra D."/>
            <person name="Gonzalez J."/>
            <person name="Henrissat B."/>
            <person name="Kuo A."/>
            <person name="Liang C."/>
            <person name="Lipzen A."/>
            <person name="Lutzoni F."/>
            <person name="Magnuson J."/>
            <person name="Mondo S."/>
            <person name="Nolan M."/>
            <person name="Ohm R."/>
            <person name="Pangilinan J."/>
            <person name="Park H.-J."/>
            <person name="Ramirez L."/>
            <person name="Alfaro M."/>
            <person name="Sun H."/>
            <person name="Tritt A."/>
            <person name="Yoshinaga Y."/>
            <person name="Zwiers L.-H."/>
            <person name="Turgeon B."/>
            <person name="Goodwin S."/>
            <person name="Spatafora J."/>
            <person name="Crous P."/>
            <person name="Grigoriev I."/>
        </authorList>
    </citation>
    <scope>NUCLEOTIDE SEQUENCE</scope>
    <source>
        <strain evidence="3">CBS 116435</strain>
    </source>
</reference>
<dbReference type="Gene3D" id="1.25.40.10">
    <property type="entry name" value="Tetratricopeptide repeat domain"/>
    <property type="match status" value="3"/>
</dbReference>
<sequence length="981" mass="109507">MPGPFVCATCRLRTAVSRLRQQRLPSARYPTELSQTPCGGAVWQNQATSRVDGRQHMVRRYSSGDAPVGRYSRRTLRPQEVLEQLGPTGQDIRGRRNDIRYQQPRLVRSSVRRPVASDVCSSRTLSGRLAPLITSLDEALARKDITTILRSLQSIETLQKSNALSSTDLDGFVKSFDAQKKMAVIEAAIQARSVCGPSANENEAPTIAMILKALQDLGALDRVTLLRTLRVLAHTIAAGRIRRLKEGTPGDVAVYPPVSPDCENELMSNLVEAWRQYIQARVSVRSTETSSRSGGGHGEIVDHMHNTSDVGISDDWDFLPDIAALKSSSREDELTVVKALCMIFGERSVHKTSIRETLLVTHDLLTQQTAEFPPQPLSETYTATQHLKGLFESIVRLPGGFGELNFGRTPRTDRYFEEYLQAMAARLNLTLPDKPDQMQSKLARQSQKLVEELPELDNNQHDELIKRIGRAVERSDNSALERLFRAFRQQQPDITGERPSMLRYEGLILAFLTLRHPSRAVDVWNLMLKAGLSPTTRTWTIMLNGCQRANDTNAMEGFWRRMRMDGFQPDQHAWSTRILGLMSGRRIEQGLAAMAEMGQEWVNAAKAAKYETLKAKAIAAAASGKKEKMPSITQVQISAEEYPEDVNGIPRPDIVVMNTAVSALATKDDKHIHKVLQWGQAFGIEPNVQTYNALLNVTMRHGNPDEAISILQRMQQKGHGLNSSTFTVILTALFESDEFLKGVPVEQQEQDVLNVIRGLESVGHSKVDAKGYAVIFDRLLKRHNNPDACRAVMAYMQDQGIEPGTHIYTILMAHYFNCNPPHLEAIDSLWAHIKSAKRGYGIALDNIFYDRMVEGYATHHGIVGVGPMFRFLQEMTTQGKTPSWYVLRLVAQALAEREEWTRLGHIVHDIRQQGRGGKGGLKMKGMAGQRDFWSFIISTGVLEKEGITHPSQVEVFRDDNFSAAAGKAEITASRAARGLHV</sequence>
<dbReference type="NCBIfam" id="TIGR00756">
    <property type="entry name" value="PPR"/>
    <property type="match status" value="2"/>
</dbReference>
<evidence type="ECO:0000313" key="3">
    <source>
        <dbReference type="EMBL" id="KAF2717300.1"/>
    </source>
</evidence>
<evidence type="ECO:0000256" key="1">
    <source>
        <dbReference type="ARBA" id="ARBA00022737"/>
    </source>
</evidence>
<comment type="caution">
    <text evidence="3">The sequence shown here is derived from an EMBL/GenBank/DDBJ whole genome shotgun (WGS) entry which is preliminary data.</text>
</comment>
<dbReference type="AlphaFoldDB" id="A0A9P4ULU1"/>
<dbReference type="InterPro" id="IPR002885">
    <property type="entry name" value="PPR_rpt"/>
</dbReference>
<dbReference type="InterPro" id="IPR011990">
    <property type="entry name" value="TPR-like_helical_dom_sf"/>
</dbReference>
<dbReference type="GO" id="GO:0003729">
    <property type="term" value="F:mRNA binding"/>
    <property type="evidence" value="ECO:0007669"/>
    <property type="project" value="TreeGrafter"/>
</dbReference>
<dbReference type="InterPro" id="IPR051240">
    <property type="entry name" value="Mito_RNA-Proc/Resp"/>
</dbReference>
<accession>A0A9P4ULU1</accession>
<dbReference type="EMBL" id="MU003847">
    <property type="protein sequence ID" value="KAF2717300.1"/>
    <property type="molecule type" value="Genomic_DNA"/>
</dbReference>
<name>A0A9P4ULU1_9PEZI</name>
<keyword evidence="1" id="KW-0677">Repeat</keyword>
<protein>
    <recommendedName>
        <fullName evidence="5">Pentatricopeptide repeat protein</fullName>
    </recommendedName>
</protein>
<evidence type="ECO:0000313" key="4">
    <source>
        <dbReference type="Proteomes" id="UP000799441"/>
    </source>
</evidence>
<dbReference type="OrthoDB" id="185373at2759"/>
<dbReference type="PANTHER" id="PTHR47933">
    <property type="entry name" value="PENTATRICOPEPTIDE REPEAT-CONTAINING PROTEIN 1, MITOCHONDRIAL"/>
    <property type="match status" value="1"/>
</dbReference>
<evidence type="ECO:0000256" key="2">
    <source>
        <dbReference type="PROSITE-ProRule" id="PRU00708"/>
    </source>
</evidence>
<dbReference type="PROSITE" id="PS51375">
    <property type="entry name" value="PPR"/>
    <property type="match status" value="2"/>
</dbReference>
<keyword evidence="4" id="KW-1185">Reference proteome</keyword>
<feature type="repeat" description="PPR" evidence="2">
    <location>
        <begin position="687"/>
        <end position="721"/>
    </location>
</feature>